<feature type="transmembrane region" description="Helical" evidence="7">
    <location>
        <begin position="287"/>
        <end position="307"/>
    </location>
</feature>
<feature type="transmembrane region" description="Helical" evidence="7">
    <location>
        <begin position="94"/>
        <end position="119"/>
    </location>
</feature>
<comment type="caution">
    <text evidence="8">The sequence shown here is derived from an EMBL/GenBank/DDBJ whole genome shotgun (WGS) entry which is preliminary data.</text>
</comment>
<comment type="subcellular location">
    <subcellularLocation>
        <location evidence="1">Cell membrane</location>
        <topology evidence="1">Multi-pass membrane protein</topology>
    </subcellularLocation>
</comment>
<feature type="transmembrane region" description="Helical" evidence="7">
    <location>
        <begin position="227"/>
        <end position="247"/>
    </location>
</feature>
<dbReference type="GO" id="GO:0005886">
    <property type="term" value="C:plasma membrane"/>
    <property type="evidence" value="ECO:0007669"/>
    <property type="project" value="UniProtKB-SubCell"/>
</dbReference>
<accession>A0A538TEE2</accession>
<dbReference type="EMBL" id="VBOY01000153">
    <property type="protein sequence ID" value="TMQ61934.1"/>
    <property type="molecule type" value="Genomic_DNA"/>
</dbReference>
<feature type="transmembrane region" description="Helical" evidence="7">
    <location>
        <begin position="157"/>
        <end position="178"/>
    </location>
</feature>
<dbReference type="AlphaFoldDB" id="A0A538TEE2"/>
<evidence type="ECO:0000256" key="2">
    <source>
        <dbReference type="ARBA" id="ARBA00022448"/>
    </source>
</evidence>
<feature type="transmembrane region" description="Helical" evidence="7">
    <location>
        <begin position="379"/>
        <end position="401"/>
    </location>
</feature>
<feature type="transmembrane region" description="Helical" evidence="7">
    <location>
        <begin position="313"/>
        <end position="330"/>
    </location>
</feature>
<feature type="transmembrane region" description="Helical" evidence="7">
    <location>
        <begin position="259"/>
        <end position="280"/>
    </location>
</feature>
<gene>
    <name evidence="8" type="ORF">E6K78_12325</name>
</gene>
<feature type="transmembrane region" description="Helical" evidence="7">
    <location>
        <begin position="351"/>
        <end position="373"/>
    </location>
</feature>
<name>A0A538TEE2_UNCEI</name>
<keyword evidence="3" id="KW-1003">Cell membrane</keyword>
<proteinExistence type="predicted"/>
<evidence type="ECO:0000313" key="9">
    <source>
        <dbReference type="Proteomes" id="UP000316609"/>
    </source>
</evidence>
<evidence type="ECO:0000256" key="6">
    <source>
        <dbReference type="ARBA" id="ARBA00023136"/>
    </source>
</evidence>
<dbReference type="CDD" id="cd06173">
    <property type="entry name" value="MFS_MefA_like"/>
    <property type="match status" value="1"/>
</dbReference>
<evidence type="ECO:0000256" key="4">
    <source>
        <dbReference type="ARBA" id="ARBA00022692"/>
    </source>
</evidence>
<keyword evidence="5 7" id="KW-1133">Transmembrane helix</keyword>
<dbReference type="Pfam" id="PF05977">
    <property type="entry name" value="MFS_3"/>
    <property type="match status" value="1"/>
</dbReference>
<evidence type="ECO:0000256" key="7">
    <source>
        <dbReference type="SAM" id="Phobius"/>
    </source>
</evidence>
<dbReference type="PANTHER" id="PTHR23513:SF9">
    <property type="entry name" value="ENTEROBACTIN EXPORTER ENTS"/>
    <property type="match status" value="1"/>
</dbReference>
<dbReference type="InterPro" id="IPR010290">
    <property type="entry name" value="TM_effector"/>
</dbReference>
<evidence type="ECO:0000256" key="1">
    <source>
        <dbReference type="ARBA" id="ARBA00004651"/>
    </source>
</evidence>
<feature type="transmembrane region" description="Helical" evidence="7">
    <location>
        <begin position="51"/>
        <end position="73"/>
    </location>
</feature>
<sequence length="416" mass="42972">MRQRLVPGLLRQRDYRLIWTAHTGSVVGDGLHSVAITWLTYSTLGAGAPGLAALGIALVIPNLALGILSGTLVDRWDRRRVMVYADLARATITGVLALSVFAGFVSLPVVIAAGIGMILASQFFGPAQGAVLPAYVASDQIVQANAMLSTSRQAASLLTPGIGALLFAAIGPTGLFLIDGASFVWSAFLVARLTPGPALPGPAPRRPLLQEAGDGLRFIANHPPSRLVTLVAAGNQLFASGPFRTIIPLWVSVQLGGGVVEYGVIMSGLAAGLLVANLTMSFVRTRLPLVAIVVGGVFVQGAIWAAFAFAWTLALATLAFVALGVANGVLNAANSARLQLTVPSEMRGRTFATFFTTMNLTTPISLAVTGTLATLVSPVAIIAGSGLGLMAVGGAGFMAALRQLRHERQTAASSMD</sequence>
<organism evidence="8 9">
    <name type="scientific">Eiseniibacteriota bacterium</name>
    <dbReference type="NCBI Taxonomy" id="2212470"/>
    <lineage>
        <taxon>Bacteria</taxon>
        <taxon>Candidatus Eiseniibacteriota</taxon>
    </lineage>
</organism>
<dbReference type="Proteomes" id="UP000316609">
    <property type="component" value="Unassembled WGS sequence"/>
</dbReference>
<evidence type="ECO:0000256" key="5">
    <source>
        <dbReference type="ARBA" id="ARBA00022989"/>
    </source>
</evidence>
<dbReference type="InterPro" id="IPR036259">
    <property type="entry name" value="MFS_trans_sf"/>
</dbReference>
<keyword evidence="2" id="KW-0813">Transport</keyword>
<dbReference type="SUPFAM" id="SSF103473">
    <property type="entry name" value="MFS general substrate transporter"/>
    <property type="match status" value="1"/>
</dbReference>
<feature type="transmembrane region" description="Helical" evidence="7">
    <location>
        <begin position="21"/>
        <end position="39"/>
    </location>
</feature>
<dbReference type="Gene3D" id="1.20.1250.20">
    <property type="entry name" value="MFS general substrate transporter like domains"/>
    <property type="match status" value="1"/>
</dbReference>
<reference evidence="8 9" key="1">
    <citation type="journal article" date="2019" name="Nat. Microbiol.">
        <title>Mediterranean grassland soil C-N compound turnover is dependent on rainfall and depth, and is mediated by genomically divergent microorganisms.</title>
        <authorList>
            <person name="Diamond S."/>
            <person name="Andeer P.F."/>
            <person name="Li Z."/>
            <person name="Crits-Christoph A."/>
            <person name="Burstein D."/>
            <person name="Anantharaman K."/>
            <person name="Lane K.R."/>
            <person name="Thomas B.C."/>
            <person name="Pan C."/>
            <person name="Northen T.R."/>
            <person name="Banfield J.F."/>
        </authorList>
    </citation>
    <scope>NUCLEOTIDE SEQUENCE [LARGE SCALE GENOMIC DNA]</scope>
    <source>
        <strain evidence="8">WS_8</strain>
    </source>
</reference>
<keyword evidence="4 7" id="KW-0812">Transmembrane</keyword>
<evidence type="ECO:0000256" key="3">
    <source>
        <dbReference type="ARBA" id="ARBA00022475"/>
    </source>
</evidence>
<evidence type="ECO:0000313" key="8">
    <source>
        <dbReference type="EMBL" id="TMQ61934.1"/>
    </source>
</evidence>
<dbReference type="PANTHER" id="PTHR23513">
    <property type="entry name" value="INTEGRAL MEMBRANE EFFLUX PROTEIN-RELATED"/>
    <property type="match status" value="1"/>
</dbReference>
<protein>
    <submittedName>
        <fullName evidence="8">MFS transporter</fullName>
    </submittedName>
</protein>
<keyword evidence="6 7" id="KW-0472">Membrane</keyword>